<proteinExistence type="predicted"/>
<reference evidence="1" key="1">
    <citation type="submission" date="2022-08" db="EMBL/GenBank/DDBJ databases">
        <authorList>
            <person name="Kallberg Y."/>
            <person name="Tangrot J."/>
            <person name="Rosling A."/>
        </authorList>
    </citation>
    <scope>NUCLEOTIDE SEQUENCE</scope>
    <source>
        <strain evidence="1">Wild A</strain>
    </source>
</reference>
<organism evidence="1 2">
    <name type="scientific">Funneliformis geosporum</name>
    <dbReference type="NCBI Taxonomy" id="1117311"/>
    <lineage>
        <taxon>Eukaryota</taxon>
        <taxon>Fungi</taxon>
        <taxon>Fungi incertae sedis</taxon>
        <taxon>Mucoromycota</taxon>
        <taxon>Glomeromycotina</taxon>
        <taxon>Glomeromycetes</taxon>
        <taxon>Glomerales</taxon>
        <taxon>Glomeraceae</taxon>
        <taxon>Funneliformis</taxon>
    </lineage>
</organism>
<gene>
    <name evidence="1" type="ORF">FWILDA_LOCUS18090</name>
</gene>
<protein>
    <submittedName>
        <fullName evidence="1">17443_t:CDS:1</fullName>
    </submittedName>
</protein>
<evidence type="ECO:0000313" key="1">
    <source>
        <dbReference type="EMBL" id="CAI2197463.1"/>
    </source>
</evidence>
<feature type="non-terminal residue" evidence="1">
    <location>
        <position position="52"/>
    </location>
</feature>
<dbReference type="EMBL" id="CAMKVN010016330">
    <property type="protein sequence ID" value="CAI2197463.1"/>
    <property type="molecule type" value="Genomic_DNA"/>
</dbReference>
<name>A0A9W4T947_9GLOM</name>
<feature type="non-terminal residue" evidence="1">
    <location>
        <position position="1"/>
    </location>
</feature>
<evidence type="ECO:0000313" key="2">
    <source>
        <dbReference type="Proteomes" id="UP001153678"/>
    </source>
</evidence>
<dbReference type="AlphaFoldDB" id="A0A9W4T947"/>
<accession>A0A9W4T947</accession>
<sequence length="52" mass="6439">KNRTEINIQDEILSSDKEYYSADEGLEFDRYCYICKQSFKYPYILKRHHQMK</sequence>
<dbReference type="Proteomes" id="UP001153678">
    <property type="component" value="Unassembled WGS sequence"/>
</dbReference>
<comment type="caution">
    <text evidence="1">The sequence shown here is derived from an EMBL/GenBank/DDBJ whole genome shotgun (WGS) entry which is preliminary data.</text>
</comment>
<keyword evidence="2" id="KW-1185">Reference proteome</keyword>